<sequence>GPQTLQGGLGYWGEASHRKYLQKNEKPRHQSMLKSKHLIAFLSSKTKNPDAFRQQHALF</sequence>
<dbReference type="EMBL" id="JANPWB010000010">
    <property type="protein sequence ID" value="KAJ1135238.1"/>
    <property type="molecule type" value="Genomic_DNA"/>
</dbReference>
<evidence type="ECO:0000313" key="1">
    <source>
        <dbReference type="EMBL" id="KAJ1135238.1"/>
    </source>
</evidence>
<reference evidence="1" key="1">
    <citation type="journal article" date="2022" name="bioRxiv">
        <title>Sequencing and chromosome-scale assembly of the giantPleurodeles waltlgenome.</title>
        <authorList>
            <person name="Brown T."/>
            <person name="Elewa A."/>
            <person name="Iarovenko S."/>
            <person name="Subramanian E."/>
            <person name="Araus A.J."/>
            <person name="Petzold A."/>
            <person name="Susuki M."/>
            <person name="Suzuki K.-i.T."/>
            <person name="Hayashi T."/>
            <person name="Toyoda A."/>
            <person name="Oliveira C."/>
            <person name="Osipova E."/>
            <person name="Leigh N.D."/>
            <person name="Simon A."/>
            <person name="Yun M.H."/>
        </authorList>
    </citation>
    <scope>NUCLEOTIDE SEQUENCE</scope>
    <source>
        <strain evidence="1">20211129_DDA</strain>
        <tissue evidence="1">Liver</tissue>
    </source>
</reference>
<keyword evidence="2" id="KW-1185">Reference proteome</keyword>
<evidence type="ECO:0000313" key="2">
    <source>
        <dbReference type="Proteomes" id="UP001066276"/>
    </source>
</evidence>
<protein>
    <submittedName>
        <fullName evidence="1">Uncharacterized protein</fullName>
    </submittedName>
</protein>
<name>A0AAV7QAK6_PLEWA</name>
<feature type="non-terminal residue" evidence="1">
    <location>
        <position position="59"/>
    </location>
</feature>
<proteinExistence type="predicted"/>
<gene>
    <name evidence="1" type="ORF">NDU88_001682</name>
</gene>
<feature type="non-terminal residue" evidence="1">
    <location>
        <position position="1"/>
    </location>
</feature>
<dbReference type="AlphaFoldDB" id="A0AAV7QAK6"/>
<organism evidence="1 2">
    <name type="scientific">Pleurodeles waltl</name>
    <name type="common">Iberian ribbed newt</name>
    <dbReference type="NCBI Taxonomy" id="8319"/>
    <lineage>
        <taxon>Eukaryota</taxon>
        <taxon>Metazoa</taxon>
        <taxon>Chordata</taxon>
        <taxon>Craniata</taxon>
        <taxon>Vertebrata</taxon>
        <taxon>Euteleostomi</taxon>
        <taxon>Amphibia</taxon>
        <taxon>Batrachia</taxon>
        <taxon>Caudata</taxon>
        <taxon>Salamandroidea</taxon>
        <taxon>Salamandridae</taxon>
        <taxon>Pleurodelinae</taxon>
        <taxon>Pleurodeles</taxon>
    </lineage>
</organism>
<accession>A0AAV7QAK6</accession>
<dbReference type="Proteomes" id="UP001066276">
    <property type="component" value="Chromosome 6"/>
</dbReference>
<comment type="caution">
    <text evidence="1">The sequence shown here is derived from an EMBL/GenBank/DDBJ whole genome shotgun (WGS) entry which is preliminary data.</text>
</comment>